<evidence type="ECO:0000256" key="1">
    <source>
        <dbReference type="SAM" id="SignalP"/>
    </source>
</evidence>
<organism evidence="2 3">
    <name type="scientific">Pagothenia borchgrevinki</name>
    <name type="common">Bald rockcod</name>
    <name type="synonym">Trematomus borchgrevinki</name>
    <dbReference type="NCBI Taxonomy" id="8213"/>
    <lineage>
        <taxon>Eukaryota</taxon>
        <taxon>Metazoa</taxon>
        <taxon>Chordata</taxon>
        <taxon>Craniata</taxon>
        <taxon>Vertebrata</taxon>
        <taxon>Euteleostomi</taxon>
        <taxon>Actinopterygii</taxon>
        <taxon>Neopterygii</taxon>
        <taxon>Teleostei</taxon>
        <taxon>Neoteleostei</taxon>
        <taxon>Acanthomorphata</taxon>
        <taxon>Eupercaria</taxon>
        <taxon>Perciformes</taxon>
        <taxon>Notothenioidei</taxon>
        <taxon>Nototheniidae</taxon>
        <taxon>Pagothenia</taxon>
    </lineage>
</organism>
<reference evidence="2 3" key="1">
    <citation type="journal article" date="2022" name="G3 (Bethesda)">
        <title>Evaluating Illumina-, Nanopore-, and PacBio-based genome assembly strategies with the bald notothen, Trematomus borchgrevinki.</title>
        <authorList>
            <person name="Rayamajhi N."/>
            <person name="Cheng C.C."/>
            <person name="Catchen J.M."/>
        </authorList>
    </citation>
    <scope>NUCLEOTIDE SEQUENCE [LARGE SCALE GENOMIC DNA]</scope>
    <source>
        <strain evidence="2">AGRC-2024</strain>
    </source>
</reference>
<sequence>MKWLQFSLLVVGLSSLLCASSGDNSGVKKMKMQFANGPLLKFQICIS</sequence>
<reference evidence="2 3" key="2">
    <citation type="journal article" date="2024" name="G3 (Bethesda)">
        <title>The genome of the cryopelagic Antarctic bald notothen, Trematomus borchgrevinki.</title>
        <authorList>
            <person name="Rayamajhi N."/>
            <person name="Rivera-Colon A.G."/>
            <person name="Minhas B.F."/>
            <person name="Cheng C.C."/>
            <person name="Catchen J.M."/>
        </authorList>
    </citation>
    <scope>NUCLEOTIDE SEQUENCE [LARGE SCALE GENOMIC DNA]</scope>
    <source>
        <strain evidence="2">AGRC-2024</strain>
    </source>
</reference>
<dbReference type="EMBL" id="JBIYXZ010002077">
    <property type="protein sequence ID" value="KAL3055136.1"/>
    <property type="molecule type" value="Genomic_DNA"/>
</dbReference>
<evidence type="ECO:0000313" key="2">
    <source>
        <dbReference type="EMBL" id="KAL3055136.1"/>
    </source>
</evidence>
<dbReference type="AlphaFoldDB" id="A0ABD2GNI6"/>
<evidence type="ECO:0000313" key="3">
    <source>
        <dbReference type="Proteomes" id="UP001619887"/>
    </source>
</evidence>
<protein>
    <submittedName>
        <fullName evidence="2">Uncharacterized protein</fullName>
    </submittedName>
</protein>
<feature type="chain" id="PRO_5044801391" evidence="1">
    <location>
        <begin position="23"/>
        <end position="47"/>
    </location>
</feature>
<gene>
    <name evidence="2" type="ORF">OYC64_017942</name>
</gene>
<feature type="signal peptide" evidence="1">
    <location>
        <begin position="1"/>
        <end position="22"/>
    </location>
</feature>
<dbReference type="Proteomes" id="UP001619887">
    <property type="component" value="Unassembled WGS sequence"/>
</dbReference>
<keyword evidence="3" id="KW-1185">Reference proteome</keyword>
<proteinExistence type="predicted"/>
<accession>A0ABD2GNI6</accession>
<comment type="caution">
    <text evidence="2">The sequence shown here is derived from an EMBL/GenBank/DDBJ whole genome shotgun (WGS) entry which is preliminary data.</text>
</comment>
<name>A0ABD2GNI6_PAGBO</name>
<keyword evidence="1" id="KW-0732">Signal</keyword>